<dbReference type="NCBIfam" id="TIGR02937">
    <property type="entry name" value="sigma70-ECF"/>
    <property type="match status" value="1"/>
</dbReference>
<dbReference type="InterPro" id="IPR016032">
    <property type="entry name" value="Sig_transdc_resp-reg_C-effctor"/>
</dbReference>
<organism evidence="4 5">
    <name type="scientific">Vagococcus fluvialis bH819</name>
    <dbReference type="NCBI Taxonomy" id="1255619"/>
    <lineage>
        <taxon>Bacteria</taxon>
        <taxon>Bacillati</taxon>
        <taxon>Bacillota</taxon>
        <taxon>Bacilli</taxon>
        <taxon>Lactobacillales</taxon>
        <taxon>Enterococcaceae</taxon>
        <taxon>Vagococcus</taxon>
    </lineage>
</organism>
<name>A0A1X6WLP0_9ENTE</name>
<protein>
    <submittedName>
        <fullName evidence="4">DNA-directed RNA polymerase specialized sigma subunit, sigma24-like</fullName>
    </submittedName>
</protein>
<dbReference type="GO" id="GO:0003700">
    <property type="term" value="F:DNA-binding transcription factor activity"/>
    <property type="evidence" value="ECO:0007669"/>
    <property type="project" value="InterPro"/>
</dbReference>
<keyword evidence="2" id="KW-0804">Transcription</keyword>
<sequence>MEEKEVILNRAKLGCNDSFEVVFNQYIPVVLKQRNLYYLRDLDLDDWLQEGRLVCYQSLLKYDSSKNVTFGLFFKMNFNRHIISLLRHQEAQKRRIYRYTDSLDSKMNSFGECISRGTEDYRADTSIKYIYVRESLEKLPEQLSKFEQKVYHYTLSGMSIEEISDITDISQRKILFGYNRLKVKLKKQIL</sequence>
<dbReference type="Pfam" id="PF07638">
    <property type="entry name" value="Sigma70_ECF"/>
    <property type="match status" value="1"/>
</dbReference>
<dbReference type="InterPro" id="IPR013325">
    <property type="entry name" value="RNA_pol_sigma_r2"/>
</dbReference>
<gene>
    <name evidence="4" type="ORF">FM121_03715</name>
</gene>
<keyword evidence="1" id="KW-0805">Transcription regulation</keyword>
<dbReference type="GO" id="GO:0000428">
    <property type="term" value="C:DNA-directed RNA polymerase complex"/>
    <property type="evidence" value="ECO:0007669"/>
    <property type="project" value="UniProtKB-KW"/>
</dbReference>
<dbReference type="AlphaFoldDB" id="A0A1X6WLP0"/>
<dbReference type="RefSeq" id="WP_179203785.1">
    <property type="nucleotide sequence ID" value="NZ_FWFD01000007.1"/>
</dbReference>
<dbReference type="SUPFAM" id="SSF46894">
    <property type="entry name" value="C-terminal effector domain of the bipartite response regulators"/>
    <property type="match status" value="1"/>
</dbReference>
<dbReference type="InterPro" id="IPR053812">
    <property type="entry name" value="HTH_Sigma70_ECF-like"/>
</dbReference>
<dbReference type="GO" id="GO:0003677">
    <property type="term" value="F:DNA binding"/>
    <property type="evidence" value="ECO:0007669"/>
    <property type="project" value="InterPro"/>
</dbReference>
<evidence type="ECO:0000313" key="5">
    <source>
        <dbReference type="Proteomes" id="UP000195918"/>
    </source>
</evidence>
<reference evidence="5" key="1">
    <citation type="submission" date="2017-02" db="EMBL/GenBank/DDBJ databases">
        <authorList>
            <person name="Dridi B."/>
        </authorList>
    </citation>
    <scope>NUCLEOTIDE SEQUENCE [LARGE SCALE GENOMIC DNA]</scope>
    <source>
        <strain evidence="5">bH819</strain>
    </source>
</reference>
<dbReference type="EMBL" id="FWFD01000007">
    <property type="protein sequence ID" value="SLM85180.1"/>
    <property type="molecule type" value="Genomic_DNA"/>
</dbReference>
<feature type="domain" description="RNA polymerase sigma-70 ECF-like HTH" evidence="3">
    <location>
        <begin position="64"/>
        <end position="174"/>
    </location>
</feature>
<dbReference type="GO" id="GO:0006352">
    <property type="term" value="P:DNA-templated transcription initiation"/>
    <property type="evidence" value="ECO:0007669"/>
    <property type="project" value="InterPro"/>
</dbReference>
<dbReference type="InterPro" id="IPR014284">
    <property type="entry name" value="RNA_pol_sigma-70_dom"/>
</dbReference>
<evidence type="ECO:0000313" key="4">
    <source>
        <dbReference type="EMBL" id="SLM85180.1"/>
    </source>
</evidence>
<dbReference type="SUPFAM" id="SSF88946">
    <property type="entry name" value="Sigma2 domain of RNA polymerase sigma factors"/>
    <property type="match status" value="1"/>
</dbReference>
<keyword evidence="5" id="KW-1185">Reference proteome</keyword>
<proteinExistence type="predicted"/>
<accession>A0A1X6WLP0</accession>
<evidence type="ECO:0000256" key="1">
    <source>
        <dbReference type="ARBA" id="ARBA00023015"/>
    </source>
</evidence>
<evidence type="ECO:0000256" key="2">
    <source>
        <dbReference type="ARBA" id="ARBA00023163"/>
    </source>
</evidence>
<evidence type="ECO:0000259" key="3">
    <source>
        <dbReference type="Pfam" id="PF07638"/>
    </source>
</evidence>
<keyword evidence="4" id="KW-0240">DNA-directed RNA polymerase</keyword>
<dbReference type="Proteomes" id="UP000195918">
    <property type="component" value="Unassembled WGS sequence"/>
</dbReference>